<feature type="compositionally biased region" description="Low complexity" evidence="8">
    <location>
        <begin position="792"/>
        <end position="825"/>
    </location>
</feature>
<feature type="domain" description="Histidine kinase" evidence="10">
    <location>
        <begin position="551"/>
        <end position="659"/>
    </location>
</feature>
<keyword evidence="4" id="KW-0808">Transferase</keyword>
<dbReference type="Gene3D" id="3.30.565.10">
    <property type="entry name" value="Histidine kinase-like ATPase, C-terminal domain"/>
    <property type="match status" value="1"/>
</dbReference>
<evidence type="ECO:0000313" key="11">
    <source>
        <dbReference type="EMBL" id="MCD5312706.1"/>
    </source>
</evidence>
<feature type="region of interest" description="Disordered" evidence="8">
    <location>
        <begin position="1"/>
        <end position="20"/>
    </location>
</feature>
<feature type="compositionally biased region" description="Low complexity" evidence="8">
    <location>
        <begin position="724"/>
        <end position="747"/>
    </location>
</feature>
<evidence type="ECO:0000256" key="2">
    <source>
        <dbReference type="ARBA" id="ARBA00012438"/>
    </source>
</evidence>
<feature type="transmembrane region" description="Helical" evidence="9">
    <location>
        <begin position="336"/>
        <end position="358"/>
    </location>
</feature>
<dbReference type="InterPro" id="IPR003594">
    <property type="entry name" value="HATPase_dom"/>
</dbReference>
<dbReference type="InterPro" id="IPR050428">
    <property type="entry name" value="TCS_sensor_his_kinase"/>
</dbReference>
<feature type="compositionally biased region" description="Low complexity" evidence="8">
    <location>
        <begin position="887"/>
        <end position="900"/>
    </location>
</feature>
<feature type="compositionally biased region" description="Low complexity" evidence="8">
    <location>
        <begin position="1030"/>
        <end position="1046"/>
    </location>
</feature>
<keyword evidence="7 9" id="KW-1133">Transmembrane helix</keyword>
<dbReference type="EMBL" id="JAJOMB010000008">
    <property type="protein sequence ID" value="MCD5312706.1"/>
    <property type="molecule type" value="Genomic_DNA"/>
</dbReference>
<dbReference type="GO" id="GO:0005524">
    <property type="term" value="F:ATP binding"/>
    <property type="evidence" value="ECO:0007669"/>
    <property type="project" value="UniProtKB-KW"/>
</dbReference>
<dbReference type="PROSITE" id="PS50109">
    <property type="entry name" value="HIS_KIN"/>
    <property type="match status" value="1"/>
</dbReference>
<dbReference type="SMART" id="SM00387">
    <property type="entry name" value="HATPase_c"/>
    <property type="match status" value="1"/>
</dbReference>
<keyword evidence="3" id="KW-0597">Phosphoprotein</keyword>
<accession>A0A9X1NF82</accession>
<feature type="region of interest" description="Disordered" evidence="8">
    <location>
        <begin position="664"/>
        <end position="1066"/>
    </location>
</feature>
<dbReference type="EC" id="2.7.13.3" evidence="2"/>
<dbReference type="GO" id="GO:0000160">
    <property type="term" value="P:phosphorelay signal transduction system"/>
    <property type="evidence" value="ECO:0007669"/>
    <property type="project" value="TreeGrafter"/>
</dbReference>
<comment type="caution">
    <text evidence="11">The sequence shown here is derived from an EMBL/GenBank/DDBJ whole genome shotgun (WGS) entry which is preliminary data.</text>
</comment>
<evidence type="ECO:0000256" key="9">
    <source>
        <dbReference type="SAM" id="Phobius"/>
    </source>
</evidence>
<evidence type="ECO:0000256" key="7">
    <source>
        <dbReference type="ARBA" id="ARBA00022989"/>
    </source>
</evidence>
<dbReference type="InterPro" id="IPR005467">
    <property type="entry name" value="His_kinase_dom"/>
</dbReference>
<dbReference type="RefSeq" id="WP_231443193.1">
    <property type="nucleotide sequence ID" value="NZ_JAJOMB010000008.1"/>
</dbReference>
<dbReference type="Proteomes" id="UP001138997">
    <property type="component" value="Unassembled WGS sequence"/>
</dbReference>
<feature type="compositionally biased region" description="Low complexity" evidence="8">
    <location>
        <begin position="1158"/>
        <end position="1176"/>
    </location>
</feature>
<reference evidence="11" key="1">
    <citation type="submission" date="2021-11" db="EMBL/GenBank/DDBJ databases">
        <title>Streptomyces corallinus and Kineosporia corallina sp. nov., two new coral-derived marine actinobacteria.</title>
        <authorList>
            <person name="Buangrab K."/>
            <person name="Sutthacheep M."/>
            <person name="Yeemin T."/>
            <person name="Harunari E."/>
            <person name="Igarashi Y."/>
            <person name="Sripreechasak P."/>
            <person name="Kanchanasin P."/>
            <person name="Tanasupawat S."/>
            <person name="Phongsopitanun W."/>
        </authorList>
    </citation>
    <scope>NUCLEOTIDE SEQUENCE</scope>
    <source>
        <strain evidence="11">JCM 31032</strain>
    </source>
</reference>
<feature type="transmembrane region" description="Helical" evidence="9">
    <location>
        <begin position="34"/>
        <end position="57"/>
    </location>
</feature>
<evidence type="ECO:0000256" key="4">
    <source>
        <dbReference type="ARBA" id="ARBA00022679"/>
    </source>
</evidence>
<feature type="region of interest" description="Disordered" evidence="8">
    <location>
        <begin position="1121"/>
        <end position="1234"/>
    </location>
</feature>
<comment type="catalytic activity">
    <reaction evidence="1">
        <text>ATP + protein L-histidine = ADP + protein N-phospho-L-histidine.</text>
        <dbReference type="EC" id="2.7.13.3"/>
    </reaction>
</comment>
<gene>
    <name evidence="11" type="ORF">LR394_17510</name>
</gene>
<keyword evidence="5 9" id="KW-0812">Transmembrane</keyword>
<evidence type="ECO:0000256" key="5">
    <source>
        <dbReference type="ARBA" id="ARBA00022692"/>
    </source>
</evidence>
<keyword evidence="11" id="KW-0547">Nucleotide-binding</keyword>
<dbReference type="SUPFAM" id="SSF55874">
    <property type="entry name" value="ATPase domain of HSP90 chaperone/DNA topoisomerase II/histidine kinase"/>
    <property type="match status" value="1"/>
</dbReference>
<organism evidence="11 12">
    <name type="scientific">Kineosporia babensis</name>
    <dbReference type="NCBI Taxonomy" id="499548"/>
    <lineage>
        <taxon>Bacteria</taxon>
        <taxon>Bacillati</taxon>
        <taxon>Actinomycetota</taxon>
        <taxon>Actinomycetes</taxon>
        <taxon>Kineosporiales</taxon>
        <taxon>Kineosporiaceae</taxon>
        <taxon>Kineosporia</taxon>
    </lineage>
</organism>
<evidence type="ECO:0000256" key="1">
    <source>
        <dbReference type="ARBA" id="ARBA00000085"/>
    </source>
</evidence>
<dbReference type="PANTHER" id="PTHR45436:SF5">
    <property type="entry name" value="SENSOR HISTIDINE KINASE TRCS"/>
    <property type="match status" value="1"/>
</dbReference>
<keyword evidence="9" id="KW-0472">Membrane</keyword>
<dbReference type="AlphaFoldDB" id="A0A9X1NF82"/>
<dbReference type="PANTHER" id="PTHR45436">
    <property type="entry name" value="SENSOR HISTIDINE KINASE YKOH"/>
    <property type="match status" value="1"/>
</dbReference>
<evidence type="ECO:0000256" key="6">
    <source>
        <dbReference type="ARBA" id="ARBA00022777"/>
    </source>
</evidence>
<keyword evidence="6" id="KW-0418">Kinase</keyword>
<dbReference type="Pfam" id="PF02518">
    <property type="entry name" value="HATPase_c"/>
    <property type="match status" value="1"/>
</dbReference>
<keyword evidence="11" id="KW-0067">ATP-binding</keyword>
<name>A0A9X1NF82_9ACTN</name>
<protein>
    <recommendedName>
        <fullName evidence="2">histidine kinase</fullName>
        <ecNumber evidence="2">2.7.13.3</ecNumber>
    </recommendedName>
</protein>
<feature type="compositionally biased region" description="Polar residues" evidence="8">
    <location>
        <begin position="910"/>
        <end position="922"/>
    </location>
</feature>
<dbReference type="GO" id="GO:0004673">
    <property type="term" value="F:protein histidine kinase activity"/>
    <property type="evidence" value="ECO:0007669"/>
    <property type="project" value="UniProtKB-EC"/>
</dbReference>
<dbReference type="InterPro" id="IPR036890">
    <property type="entry name" value="HATPase_C_sf"/>
</dbReference>
<evidence type="ECO:0000313" key="12">
    <source>
        <dbReference type="Proteomes" id="UP001138997"/>
    </source>
</evidence>
<dbReference type="GO" id="GO:0005886">
    <property type="term" value="C:plasma membrane"/>
    <property type="evidence" value="ECO:0007669"/>
    <property type="project" value="TreeGrafter"/>
</dbReference>
<proteinExistence type="predicted"/>
<evidence type="ECO:0000256" key="3">
    <source>
        <dbReference type="ARBA" id="ARBA00022553"/>
    </source>
</evidence>
<evidence type="ECO:0000256" key="8">
    <source>
        <dbReference type="SAM" id="MobiDB-lite"/>
    </source>
</evidence>
<evidence type="ECO:0000259" key="10">
    <source>
        <dbReference type="PROSITE" id="PS50109"/>
    </source>
</evidence>
<feature type="compositionally biased region" description="Low complexity" evidence="8">
    <location>
        <begin position="1218"/>
        <end position="1234"/>
    </location>
</feature>
<sequence>MPRHGSAEPGADVESVPDAPRRSSIAGWSIRRKLTLLVTIPLVVLLIGGSVLVWSLTSTYQKAHTARLDAELMEPSLRLSRVLFNEFGMPAANADPDDLAGVRAQTDTEVAAIRPKLEELAGRSTEDSTLPTTASGMLTQLDQISKLRSKVDGLIEAGTLQETEGLMDVRTTAQNMFNATRQLPEDLATDLGVTGIDTETVSGGALFSAISRTGFSAAEEITLFYNVFNDHTEVQNVTVRRLEGLIARQDLGRSEALAVANSEQREQLVQLSEAESQMSRWRDSFEGALGNPDAVISTTPKEFYELSSQRLAEIESAATDAARSTLKTAQDAETGALFRVALVAGAVLVTILVVSALLTTIARTVTAPLRRLRAGAVEVASVQLPAAVARIEQDGVGADIALPPVLPADFNPGPETLEVAHAVDDLGAEAVRLATAQVRLRRALDEAFVSMSRRSQSMVEKQLAIIDSLESQEQDPDQLRNLFRLDHLAARMRRYNDNLLVLAGSAVRTRATAPVKIAELFRAATSEMEQYERVRLQPVSGASIAGTVAGELVHLLAELLDNAAMYSPPSSAIVLSAAFTADGGLQIEVLDAGVGISPGELDRLNARLTQPEAIDTQVPSRMGLFVVARLARRGTFGVQLQARPDASGTIALVRVPASLVIGAPGSTGENPTGANPQLRPLTPAGGMPRPQLPQSQGQGLSAPAAGGQDTFGFGPMGQSPQREQQGAPSAAAAAAGVAAQAAAGVRSVADEDDSELPRRRRVPGASNPGLPPESAGLAETGSTGLFTPNVPAAPGESPERSSSGGFAGRPGAPAQQPQPAAFNFGDEPQAPTGFERPESRPARGPQFTSPPPETTPGGIPSLPTRTPGARTPQPLGGLGSQGYGQNEQSQSDQGQDEQQGFNTRAGLGFGQQNPPNFTQQQMRGLGQPDPTFGQPLPGFGAAAFENNQRQAPARPASYGAGDSTPAAGISGLPGLTRRPIEPGPATGELPAGNDPLSAPTGSFRAAPNQGLPSGQRGSDWQDPELPTELAARAAASAAYRPADSGAPMIGEPGNRPDFNDPTPIFDQISVWFSSEPAQNNSPSISVENGDQRIIDLRANERENPKQSSRWAALGDQRWLATNARAASAPETDGRSDAGLPTRRPGANLLPSTAGAVTDSAPARPRPAAARSQPADATVVRGRLGSYQRGLANARKARQKTDPAPAFNPVGASLFTTNSDGGADSGSSAEQGGDQ</sequence>
<keyword evidence="12" id="KW-1185">Reference proteome</keyword>